<dbReference type="RefSeq" id="WP_057853909.1">
    <property type="nucleotide sequence ID" value="NZ_LLXX01000173.1"/>
</dbReference>
<proteinExistence type="predicted"/>
<evidence type="ECO:0000313" key="1">
    <source>
        <dbReference type="EMBL" id="KRQ99257.1"/>
    </source>
</evidence>
<gene>
    <name evidence="1" type="ORF">CP49_11710</name>
</gene>
<accession>A0A0R3KUT1</accession>
<evidence type="ECO:0000313" key="2">
    <source>
        <dbReference type="Proteomes" id="UP000051913"/>
    </source>
</evidence>
<organism evidence="1 2">
    <name type="scientific">Bradyrhizobium valentinum</name>
    <dbReference type="NCBI Taxonomy" id="1518501"/>
    <lineage>
        <taxon>Bacteria</taxon>
        <taxon>Pseudomonadati</taxon>
        <taxon>Pseudomonadota</taxon>
        <taxon>Alphaproteobacteria</taxon>
        <taxon>Hyphomicrobiales</taxon>
        <taxon>Nitrobacteraceae</taxon>
        <taxon>Bradyrhizobium</taxon>
    </lineage>
</organism>
<sequence>MAAAIVIKLDLANMRAFQRAAQELGMGKARKIVAWSMNQVGNKLYTRVKRQTTKQLGVPYADAGASWEVERANPGRLQYAITATGKYYPLSKFKPRQFSFGVRAKPWNRVQRFKGAFMVGSDVYVRTSKERGPLRKLMGGSIPREMERDAVPFIADAAMDQELPQVIETKLGQFLPW</sequence>
<name>A0A0R3KUT1_9BRAD</name>
<comment type="caution">
    <text evidence="1">The sequence shown here is derived from an EMBL/GenBank/DDBJ whole genome shotgun (WGS) entry which is preliminary data.</text>
</comment>
<reference evidence="1 2" key="1">
    <citation type="submission" date="2014-03" db="EMBL/GenBank/DDBJ databases">
        <title>Bradyrhizobium valentinum sp. nov., isolated from effective nodules of Lupinus mariae-josephae, a lupine endemic of basic-lime soils in Eastern Spain.</title>
        <authorList>
            <person name="Duran D."/>
            <person name="Rey L."/>
            <person name="Navarro A."/>
            <person name="Busquets A."/>
            <person name="Imperial J."/>
            <person name="Ruiz-Argueso T."/>
        </authorList>
    </citation>
    <scope>NUCLEOTIDE SEQUENCE [LARGE SCALE GENOMIC DNA]</scope>
    <source>
        <strain evidence="1 2">LmjM3</strain>
    </source>
</reference>
<dbReference type="AlphaFoldDB" id="A0A0R3KUT1"/>
<protein>
    <submittedName>
        <fullName evidence="1">Uncharacterized protein</fullName>
    </submittedName>
</protein>
<keyword evidence="2" id="KW-1185">Reference proteome</keyword>
<dbReference type="Proteomes" id="UP000051913">
    <property type="component" value="Unassembled WGS sequence"/>
</dbReference>
<dbReference type="EMBL" id="LLXX01000173">
    <property type="protein sequence ID" value="KRQ99257.1"/>
    <property type="molecule type" value="Genomic_DNA"/>
</dbReference>